<dbReference type="EMBL" id="BLSD01000004">
    <property type="protein sequence ID" value="GFP38430.1"/>
    <property type="molecule type" value="Genomic_DNA"/>
</dbReference>
<dbReference type="SUPFAM" id="SSF53335">
    <property type="entry name" value="S-adenosyl-L-methionine-dependent methyltransferases"/>
    <property type="match status" value="1"/>
</dbReference>
<gene>
    <name evidence="2" type="ORF">HKBW3S34_00090</name>
    <name evidence="3" type="ORF">HKBW3S47_00131</name>
</gene>
<dbReference type="InterPro" id="IPR029063">
    <property type="entry name" value="SAM-dependent_MTases_sf"/>
</dbReference>
<dbReference type="PROSITE" id="PS00092">
    <property type="entry name" value="N6_MTASE"/>
    <property type="match status" value="1"/>
</dbReference>
<organism evidence="2 5">
    <name type="scientific">Candidatus Hakubella thermalkaliphila</name>
    <dbReference type="NCBI Taxonomy" id="2754717"/>
    <lineage>
        <taxon>Bacteria</taxon>
        <taxon>Bacillati</taxon>
        <taxon>Actinomycetota</taxon>
        <taxon>Actinomycetota incertae sedis</taxon>
        <taxon>Candidatus Hakubellales</taxon>
        <taxon>Candidatus Hakubellaceae</taxon>
        <taxon>Candidatus Hakubella</taxon>
    </lineage>
</organism>
<dbReference type="Gene3D" id="3.40.50.150">
    <property type="entry name" value="Vaccinia Virus protein VP39"/>
    <property type="match status" value="2"/>
</dbReference>
<dbReference type="Pfam" id="PF06634">
    <property type="entry name" value="DUF1156"/>
    <property type="match status" value="1"/>
</dbReference>
<evidence type="ECO:0000313" key="4">
    <source>
        <dbReference type="Proteomes" id="UP000569018"/>
    </source>
</evidence>
<dbReference type="Proteomes" id="UP000588083">
    <property type="component" value="Unassembled WGS sequence"/>
</dbReference>
<accession>A0A6V8PEB0</accession>
<name>A0A6V8PEB0_9ACTN</name>
<dbReference type="Proteomes" id="UP000569018">
    <property type="component" value="Unassembled WGS sequence"/>
</dbReference>
<dbReference type="AlphaFoldDB" id="A0A6V8PEB0"/>
<dbReference type="InterPro" id="IPR002052">
    <property type="entry name" value="DNA_methylase_N6_adenine_CS"/>
</dbReference>
<evidence type="ECO:0000259" key="1">
    <source>
        <dbReference type="Pfam" id="PF06634"/>
    </source>
</evidence>
<dbReference type="RefSeq" id="WP_176235242.1">
    <property type="nucleotide sequence ID" value="NZ_BLRZ01000002.1"/>
</dbReference>
<dbReference type="GO" id="GO:0032259">
    <property type="term" value="P:methylation"/>
    <property type="evidence" value="ECO:0007669"/>
    <property type="project" value="InterPro"/>
</dbReference>
<protein>
    <recommendedName>
        <fullName evidence="1">DUF1156 domain-containing protein</fullName>
    </recommendedName>
</protein>
<dbReference type="GO" id="GO:0008168">
    <property type="term" value="F:methyltransferase activity"/>
    <property type="evidence" value="ECO:0007669"/>
    <property type="project" value="InterPro"/>
</dbReference>
<evidence type="ECO:0000313" key="2">
    <source>
        <dbReference type="EMBL" id="GFP29171.1"/>
    </source>
</evidence>
<dbReference type="InterPro" id="IPR009537">
    <property type="entry name" value="DUF1156"/>
</dbReference>
<dbReference type="EMBL" id="BLRZ01000002">
    <property type="protein sequence ID" value="GFP29171.1"/>
    <property type="molecule type" value="Genomic_DNA"/>
</dbReference>
<dbReference type="GO" id="GO:0003676">
    <property type="term" value="F:nucleic acid binding"/>
    <property type="evidence" value="ECO:0007669"/>
    <property type="project" value="InterPro"/>
</dbReference>
<sequence>MNKSFIEVDFPVKEVSEESTREKNIRHGHISTLHIWWARRPLASSRASIYAALMPEPRDEEERLKRAHFIANLSKWENSLNKSLIQRAREEILSASNGKPPRVLDPFAGGGAIPLEALRLGCETYASDLNPVAVLILKCTLEYPQKYGRKKVKSNDLFGEKEINPLLEDVKKWGNWVLEEARKEIGQFYPEEKDGSISVGYIWARTVKCQNPACGAEIPLVRQTWLARKDKKKVAYKVIPIGNRVEFEIREGDSIDFDPETGTVSRAKVICPCCGSGLNDKETRKQFQEGKAGQKMIAVVLHHPKRQGKSYRLATEKDLEIFGEAEKHLEKKGQELFDKWGFDPVPDEPLPPKETLGFRVQRYGMLKWGDLFNPRQKLALITFAEKVRQAYRKMLSEGLEEGYAKAVVSYLALGVDRLADFGSVLCVLNVTGGRGVVHTFGRQALPMAWDYIESNPFNPVAAGWPTACEKNEKWIQHASQTAYTPAIVTQSSATSLPYGDNFFDAVITDPPYYDNVPYSYLSDFFYVWLKRTIGDLYPELFATPLTPKTEEIVAYSYGEGGFESGKKFFEEMIAKAFREIQRVLKPNGITCTVFAHKSTEAWETIINALLNSGLYLTASWPVHTEMKARLRASESAALASSIYMVCCKRTEKKTAYFNEIKPQIEVRIKEKLDQFWNEGIGGSDFFISAIGPAMEVFGKYEGVEKLSGEKVSAKELLEYIRKSVSEYALTKILKSPQLGGIDEETRFYLLWRWTYNSAKVHFDDARKLAQAVGVEITEQWGNGFIKKEKEFISVLSAKERGRSFLEKQKFESMIDILHACLLFWEQNNRKAISELLEETGNLNNNAFWQVAQTISEVLPDGDKEKQMLQGFLYGKENYGKTGARVDQYQMILFEKG</sequence>
<evidence type="ECO:0000313" key="5">
    <source>
        <dbReference type="Proteomes" id="UP000588083"/>
    </source>
</evidence>
<reference evidence="4 5" key="1">
    <citation type="journal article" date="2020" name="Front. Microbiol.">
        <title>Single-cell genomics of novel Actinobacteria with the Wood-Ljungdahl pathway discovered in a serpentinizing system.</title>
        <authorList>
            <person name="Merino N."/>
            <person name="Kawai M."/>
            <person name="Boyd E.S."/>
            <person name="Colman D.R."/>
            <person name="McGlynn S.E."/>
            <person name="Nealson K.H."/>
            <person name="Kurokawa K."/>
            <person name="Hongoh Y."/>
        </authorList>
    </citation>
    <scope>NUCLEOTIDE SEQUENCE [LARGE SCALE GENOMIC DNA]</scope>
    <source>
        <strain evidence="2 5">S34</strain>
        <strain evidence="3 4">S47</strain>
    </source>
</reference>
<evidence type="ECO:0000313" key="3">
    <source>
        <dbReference type="EMBL" id="GFP38430.1"/>
    </source>
</evidence>
<proteinExistence type="predicted"/>
<comment type="caution">
    <text evidence="2">The sequence shown here is derived from an EMBL/GenBank/DDBJ whole genome shotgun (WGS) entry which is preliminary data.</text>
</comment>
<feature type="domain" description="DUF1156" evidence="1">
    <location>
        <begin position="10"/>
        <end position="61"/>
    </location>
</feature>
<keyword evidence="5" id="KW-1185">Reference proteome</keyword>